<sequence length="106" mass="11852">MTPDRSPPNTSHVTSYSEDLSWEDSCPETLTKWRKIPSTGYIEGFVRNDFPSFTSLLSSAEADSVGGKVGNRQEQTSMTPDRSPLNASHATSYSRDLFWEDKCPET</sequence>
<dbReference type="Proteomes" id="UP001054837">
    <property type="component" value="Unassembled WGS sequence"/>
</dbReference>
<keyword evidence="3" id="KW-1185">Reference proteome</keyword>
<evidence type="ECO:0000313" key="2">
    <source>
        <dbReference type="EMBL" id="GIY40194.1"/>
    </source>
</evidence>
<evidence type="ECO:0000256" key="1">
    <source>
        <dbReference type="SAM" id="MobiDB-lite"/>
    </source>
</evidence>
<name>A0AAV4T4Q0_9ARAC</name>
<dbReference type="EMBL" id="BPLQ01008891">
    <property type="protein sequence ID" value="GIY40194.1"/>
    <property type="molecule type" value="Genomic_DNA"/>
</dbReference>
<gene>
    <name evidence="2" type="ORF">CDAR_424441</name>
</gene>
<feature type="region of interest" description="Disordered" evidence="1">
    <location>
        <begin position="61"/>
        <end position="91"/>
    </location>
</feature>
<comment type="caution">
    <text evidence="2">The sequence shown here is derived from an EMBL/GenBank/DDBJ whole genome shotgun (WGS) entry which is preliminary data.</text>
</comment>
<protein>
    <submittedName>
        <fullName evidence="2">Uncharacterized protein</fullName>
    </submittedName>
</protein>
<organism evidence="2 3">
    <name type="scientific">Caerostris darwini</name>
    <dbReference type="NCBI Taxonomy" id="1538125"/>
    <lineage>
        <taxon>Eukaryota</taxon>
        <taxon>Metazoa</taxon>
        <taxon>Ecdysozoa</taxon>
        <taxon>Arthropoda</taxon>
        <taxon>Chelicerata</taxon>
        <taxon>Arachnida</taxon>
        <taxon>Araneae</taxon>
        <taxon>Araneomorphae</taxon>
        <taxon>Entelegynae</taxon>
        <taxon>Araneoidea</taxon>
        <taxon>Araneidae</taxon>
        <taxon>Caerostris</taxon>
    </lineage>
</organism>
<evidence type="ECO:0000313" key="3">
    <source>
        <dbReference type="Proteomes" id="UP001054837"/>
    </source>
</evidence>
<dbReference type="AlphaFoldDB" id="A0AAV4T4Q0"/>
<accession>A0AAV4T4Q0</accession>
<feature type="compositionally biased region" description="Polar residues" evidence="1">
    <location>
        <begin position="72"/>
        <end position="91"/>
    </location>
</feature>
<reference evidence="2 3" key="1">
    <citation type="submission" date="2021-06" db="EMBL/GenBank/DDBJ databases">
        <title>Caerostris darwini draft genome.</title>
        <authorList>
            <person name="Kono N."/>
            <person name="Arakawa K."/>
        </authorList>
    </citation>
    <scope>NUCLEOTIDE SEQUENCE [LARGE SCALE GENOMIC DNA]</scope>
</reference>
<proteinExistence type="predicted"/>